<feature type="transmembrane region" description="Helical" evidence="2">
    <location>
        <begin position="43"/>
        <end position="65"/>
    </location>
</feature>
<gene>
    <name evidence="3" type="ORF">J2S42_002130</name>
</gene>
<evidence type="ECO:0000256" key="1">
    <source>
        <dbReference type="SAM" id="MobiDB-lite"/>
    </source>
</evidence>
<protein>
    <submittedName>
        <fullName evidence="3">Uncharacterized protein</fullName>
    </submittedName>
</protein>
<comment type="caution">
    <text evidence="3">The sequence shown here is derived from an EMBL/GenBank/DDBJ whole genome shotgun (WGS) entry which is preliminary data.</text>
</comment>
<dbReference type="RefSeq" id="WP_307238048.1">
    <property type="nucleotide sequence ID" value="NZ_JAUSUZ010000001.1"/>
</dbReference>
<evidence type="ECO:0000313" key="4">
    <source>
        <dbReference type="Proteomes" id="UP001240236"/>
    </source>
</evidence>
<keyword evidence="2" id="KW-0812">Transmembrane</keyword>
<feature type="compositionally biased region" description="Pro residues" evidence="1">
    <location>
        <begin position="74"/>
        <end position="91"/>
    </location>
</feature>
<feature type="region of interest" description="Disordered" evidence="1">
    <location>
        <begin position="260"/>
        <end position="294"/>
    </location>
</feature>
<evidence type="ECO:0000256" key="2">
    <source>
        <dbReference type="SAM" id="Phobius"/>
    </source>
</evidence>
<dbReference type="EMBL" id="JAUSUZ010000001">
    <property type="protein sequence ID" value="MDQ0365461.1"/>
    <property type="molecule type" value="Genomic_DNA"/>
</dbReference>
<feature type="region of interest" description="Disordered" evidence="1">
    <location>
        <begin position="74"/>
        <end position="108"/>
    </location>
</feature>
<keyword evidence="2" id="KW-1133">Transmembrane helix</keyword>
<evidence type="ECO:0000313" key="3">
    <source>
        <dbReference type="EMBL" id="MDQ0365461.1"/>
    </source>
</evidence>
<dbReference type="AlphaFoldDB" id="A0AAE4AX68"/>
<accession>A0AAE4AX68</accession>
<keyword evidence="2" id="KW-0472">Membrane</keyword>
<keyword evidence="4" id="KW-1185">Reference proteome</keyword>
<name>A0AAE4AX68_9ACTN</name>
<dbReference type="Proteomes" id="UP001240236">
    <property type="component" value="Unassembled WGS sequence"/>
</dbReference>
<reference evidence="3 4" key="1">
    <citation type="submission" date="2023-07" db="EMBL/GenBank/DDBJ databases">
        <title>Sequencing the genomes of 1000 actinobacteria strains.</title>
        <authorList>
            <person name="Klenk H.-P."/>
        </authorList>
    </citation>
    <scope>NUCLEOTIDE SEQUENCE [LARGE SCALE GENOMIC DNA]</scope>
    <source>
        <strain evidence="3 4">DSM 44709</strain>
    </source>
</reference>
<organism evidence="3 4">
    <name type="scientific">Catenuloplanes indicus</name>
    <dbReference type="NCBI Taxonomy" id="137267"/>
    <lineage>
        <taxon>Bacteria</taxon>
        <taxon>Bacillati</taxon>
        <taxon>Actinomycetota</taxon>
        <taxon>Actinomycetes</taxon>
        <taxon>Micromonosporales</taxon>
        <taxon>Micromonosporaceae</taxon>
        <taxon>Catenuloplanes</taxon>
    </lineage>
</organism>
<sequence>MMDEEFHSRAIDDAFASFRTGPGLPAPIGPAAARATVRRRRQVRAGVTGGLTALLIAAPVAAYAAGVIGTNDPPVTPATAPPSPSATPSPSPSTSAPGPDSVPDGRIDEQTLKNSTISLSAWPYAGKDHCPAGEQRFTGYPPGQATGPQVMLESVAHVDVDHDGVEETAAVITCQWTQAPELRVVVFDRDGNGTIVTVGDVIATKPNGRVDGLPENIRAVRGSGNDVQVEVGDLMICCGGPVDAIQWQWRTYSLDGDTFRQTGGETRFQPNPDAGGPVVDSSPSPGGAPGRQDDLRMVSAGMSGTTTGDTFTGSLTITFRNGGPQSVYPVLGFALPAGAQLTKVPSGCQRDDDAGIGNPDGETRAVYVCAYPVTRGGSEVKAGPYEITGPAAAFPSGATKNAYVEVRGTNDPGVWPAPGDAMPETNSVNNIATATFTVG</sequence>
<proteinExistence type="predicted"/>